<proteinExistence type="predicted"/>
<accession>A0ABS5KGY7</accession>
<feature type="compositionally biased region" description="Pro residues" evidence="1">
    <location>
        <begin position="73"/>
        <end position="83"/>
    </location>
</feature>
<dbReference type="EMBL" id="JAAFYZ010000002">
    <property type="protein sequence ID" value="MBS2545353.1"/>
    <property type="molecule type" value="Genomic_DNA"/>
</dbReference>
<protein>
    <recommendedName>
        <fullName evidence="5">ATP/GTP-binding protein</fullName>
    </recommendedName>
</protein>
<evidence type="ECO:0000256" key="1">
    <source>
        <dbReference type="SAM" id="MobiDB-lite"/>
    </source>
</evidence>
<evidence type="ECO:0000256" key="2">
    <source>
        <dbReference type="SAM" id="SignalP"/>
    </source>
</evidence>
<dbReference type="Proteomes" id="UP000730482">
    <property type="component" value="Unassembled WGS sequence"/>
</dbReference>
<gene>
    <name evidence="3" type="ORF">KGQ19_00575</name>
</gene>
<evidence type="ECO:0000313" key="3">
    <source>
        <dbReference type="EMBL" id="MBS2545353.1"/>
    </source>
</evidence>
<organism evidence="3 4">
    <name type="scientific">Catenulispora pinistramenti</name>
    <dbReference type="NCBI Taxonomy" id="2705254"/>
    <lineage>
        <taxon>Bacteria</taxon>
        <taxon>Bacillati</taxon>
        <taxon>Actinomycetota</taxon>
        <taxon>Actinomycetes</taxon>
        <taxon>Catenulisporales</taxon>
        <taxon>Catenulisporaceae</taxon>
        <taxon>Catenulispora</taxon>
    </lineage>
</organism>
<reference evidence="3 4" key="1">
    <citation type="submission" date="2020-02" db="EMBL/GenBank/DDBJ databases">
        <title>Acidophilic actinobacteria isolated from forest soil.</title>
        <authorList>
            <person name="Golinska P."/>
        </authorList>
    </citation>
    <scope>NUCLEOTIDE SEQUENCE [LARGE SCALE GENOMIC DNA]</scope>
    <source>
        <strain evidence="3 4">NL8</strain>
    </source>
</reference>
<comment type="caution">
    <text evidence="3">The sequence shown here is derived from an EMBL/GenBank/DDBJ whole genome shotgun (WGS) entry which is preliminary data.</text>
</comment>
<evidence type="ECO:0008006" key="5">
    <source>
        <dbReference type="Google" id="ProtNLM"/>
    </source>
</evidence>
<feature type="compositionally biased region" description="Polar residues" evidence="1">
    <location>
        <begin position="245"/>
        <end position="258"/>
    </location>
</feature>
<evidence type="ECO:0000313" key="4">
    <source>
        <dbReference type="Proteomes" id="UP000730482"/>
    </source>
</evidence>
<feature type="signal peptide" evidence="2">
    <location>
        <begin position="1"/>
        <end position="24"/>
    </location>
</feature>
<keyword evidence="4" id="KW-1185">Reference proteome</keyword>
<name>A0ABS5KGY7_9ACTN</name>
<feature type="chain" id="PRO_5045599889" description="ATP/GTP-binding protein" evidence="2">
    <location>
        <begin position="25"/>
        <end position="305"/>
    </location>
</feature>
<sequence>MLKRVSVGVLPLLAAILVSPNANASGNTVNEKNQSPTDTNTVVSHVCQQDPSSAFCQYKMTVAPPVHKAVPKEPSPPPPPPPSCGYGATFQYTPPPAIQQDGTVGSQPVDVQMAESCPDGATNVGPPINLLPVTPTSPAAAAKSLADQTYATLRILAPPIVMAPATDATQYVGMPLWAWSPASAWKPKATTATAGGVTLTMTTAPVVSDWSMGDGGSMTCSGPGTPYPATRPAGDLPQSPDCGYTYSTPSSSQPDSRFPVSVTTHWKVTWSTSGGLSGAEPDLTATATTRVKVSEIQALVTNVHP</sequence>
<dbReference type="RefSeq" id="WP_212007019.1">
    <property type="nucleotide sequence ID" value="NZ_JAAFYZ010000002.1"/>
</dbReference>
<keyword evidence="2" id="KW-0732">Signal</keyword>
<feature type="region of interest" description="Disordered" evidence="1">
    <location>
        <begin position="68"/>
        <end position="88"/>
    </location>
</feature>
<feature type="region of interest" description="Disordered" evidence="1">
    <location>
        <begin position="221"/>
        <end position="258"/>
    </location>
</feature>